<evidence type="ECO:0000313" key="3">
    <source>
        <dbReference type="EMBL" id="ODV63297.1"/>
    </source>
</evidence>
<dbReference type="GO" id="GO:0043812">
    <property type="term" value="F:phosphatidylinositol-4-phosphate phosphatase activity"/>
    <property type="evidence" value="ECO:0007669"/>
    <property type="project" value="TreeGrafter"/>
</dbReference>
<dbReference type="STRING" id="1344418.A0A1D2VP06"/>
<dbReference type="InterPro" id="IPR002013">
    <property type="entry name" value="SAC_dom"/>
</dbReference>
<dbReference type="RefSeq" id="XP_020049604.1">
    <property type="nucleotide sequence ID" value="XM_020189463.1"/>
</dbReference>
<dbReference type="PANTHER" id="PTHR45662:SF2">
    <property type="entry name" value="PHOSPHATIDYLINOSITOL-3-PHOSPHATASE SAC1"/>
    <property type="match status" value="1"/>
</dbReference>
<dbReference type="EMBL" id="KV454475">
    <property type="protein sequence ID" value="ODV63297.1"/>
    <property type="molecule type" value="Genomic_DNA"/>
</dbReference>
<dbReference type="Pfam" id="PF02383">
    <property type="entry name" value="Syja_N"/>
    <property type="match status" value="1"/>
</dbReference>
<organism evidence="3 4">
    <name type="scientific">Ascoidea rubescens DSM 1968</name>
    <dbReference type="NCBI Taxonomy" id="1344418"/>
    <lineage>
        <taxon>Eukaryota</taxon>
        <taxon>Fungi</taxon>
        <taxon>Dikarya</taxon>
        <taxon>Ascomycota</taxon>
        <taxon>Saccharomycotina</taxon>
        <taxon>Saccharomycetes</taxon>
        <taxon>Ascoideaceae</taxon>
        <taxon>Ascoidea</taxon>
    </lineage>
</organism>
<evidence type="ECO:0000256" key="1">
    <source>
        <dbReference type="SAM" id="Phobius"/>
    </source>
</evidence>
<sequence>YIKLMKYNLINSKLYYSKNLDLTNSFQRISGLYFNNEKIELNSEKELFSIELLDKRFFWNEFLLKDFLNLKQHDKIQEFILPAISGYCEFIDLIINKIKFSIGLITRRSKFRAGTRYFTRGIDINGNVGNFNETEQVLIIHNESDSYNIMSYLQTRGSIPAYWAEINNLKYAPSLVISERDSIEPSFKHFDEQISKYGKNYLINLINSGGREKKIKDCYEKIIIDLKAKHPSKINDNTLEYIYFDFHHECRKMQWYNVDKLIAKLTGFGVTSEDYFDCKYYVNQLKSEGSSSDRKIEVNNLQKNNIRTNCMDCLDRTNVVQSTFGKWILHEQLIKNKIMGESERLNDYPELILFFQKIWADNADAISFGYSGTGALKTDFTRTGERTKRGVLNDGLNSVTRYILNNYFDGYRQDGYDLILGNFGDNLKAVKNLKFNKELRPLAIQYIPYVISNELASKAATTSSGHHIIETIKVLVVYAVSIGVVGKILLFLLGERNRLQFVSWPSIKPVEFLDTEYVVEEGERGAKGIRYVLSSEFSVEEDKKR</sequence>
<feature type="transmembrane region" description="Helical" evidence="1">
    <location>
        <begin position="475"/>
        <end position="493"/>
    </location>
</feature>
<dbReference type="FunCoup" id="A0A1D2VP06">
    <property type="interactions" value="1389"/>
</dbReference>
<dbReference type="GO" id="GO:0046856">
    <property type="term" value="P:phosphatidylinositol dephosphorylation"/>
    <property type="evidence" value="ECO:0007669"/>
    <property type="project" value="TreeGrafter"/>
</dbReference>
<keyword evidence="1" id="KW-0472">Membrane</keyword>
<dbReference type="AlphaFoldDB" id="A0A1D2VP06"/>
<name>A0A1D2VP06_9ASCO</name>
<dbReference type="GO" id="GO:0005783">
    <property type="term" value="C:endoplasmic reticulum"/>
    <property type="evidence" value="ECO:0007669"/>
    <property type="project" value="TreeGrafter"/>
</dbReference>
<feature type="domain" description="SAC" evidence="2">
    <location>
        <begin position="5"/>
        <end position="372"/>
    </location>
</feature>
<protein>
    <recommendedName>
        <fullName evidence="2">SAC domain-containing protein</fullName>
    </recommendedName>
</protein>
<dbReference type="GO" id="GO:0034593">
    <property type="term" value="F:phosphatidylinositol bisphosphate phosphatase activity"/>
    <property type="evidence" value="ECO:0007669"/>
    <property type="project" value="UniProtKB-ARBA"/>
</dbReference>
<keyword evidence="4" id="KW-1185">Reference proteome</keyword>
<evidence type="ECO:0000313" key="4">
    <source>
        <dbReference type="Proteomes" id="UP000095038"/>
    </source>
</evidence>
<dbReference type="GeneID" id="30963099"/>
<feature type="non-terminal residue" evidence="3">
    <location>
        <position position="1"/>
    </location>
</feature>
<keyword evidence="1" id="KW-0812">Transmembrane</keyword>
<proteinExistence type="predicted"/>
<gene>
    <name evidence="3" type="ORF">ASCRUDRAFT_16948</name>
</gene>
<dbReference type="Proteomes" id="UP000095038">
    <property type="component" value="Unassembled WGS sequence"/>
</dbReference>
<dbReference type="InParanoid" id="A0A1D2VP06"/>
<reference evidence="4" key="1">
    <citation type="submission" date="2016-05" db="EMBL/GenBank/DDBJ databases">
        <title>Comparative genomics of biotechnologically important yeasts.</title>
        <authorList>
            <consortium name="DOE Joint Genome Institute"/>
            <person name="Riley R."/>
            <person name="Haridas S."/>
            <person name="Wolfe K.H."/>
            <person name="Lopes M.R."/>
            <person name="Hittinger C.T."/>
            <person name="Goker M."/>
            <person name="Salamov A."/>
            <person name="Wisecaver J."/>
            <person name="Long T.M."/>
            <person name="Aerts A.L."/>
            <person name="Barry K."/>
            <person name="Choi C."/>
            <person name="Clum A."/>
            <person name="Coughlan A.Y."/>
            <person name="Deshpande S."/>
            <person name="Douglass A.P."/>
            <person name="Hanson S.J."/>
            <person name="Klenk H.-P."/>
            <person name="Labutti K."/>
            <person name="Lapidus A."/>
            <person name="Lindquist E."/>
            <person name="Lipzen A."/>
            <person name="Meier-Kolthoff J.P."/>
            <person name="Ohm R.A."/>
            <person name="Otillar R.P."/>
            <person name="Pangilinan J."/>
            <person name="Peng Y."/>
            <person name="Rokas A."/>
            <person name="Rosa C.A."/>
            <person name="Scheuner C."/>
            <person name="Sibirny A.A."/>
            <person name="Slot J.C."/>
            <person name="Stielow J.B."/>
            <person name="Sun H."/>
            <person name="Kurtzman C.P."/>
            <person name="Blackwell M."/>
            <person name="Grigoriev I.V."/>
            <person name="Jeffries T.W."/>
        </authorList>
    </citation>
    <scope>NUCLEOTIDE SEQUENCE [LARGE SCALE GENOMIC DNA]</scope>
    <source>
        <strain evidence="4">DSM 1968</strain>
    </source>
</reference>
<evidence type="ECO:0000259" key="2">
    <source>
        <dbReference type="PROSITE" id="PS50275"/>
    </source>
</evidence>
<feature type="non-terminal residue" evidence="3">
    <location>
        <position position="545"/>
    </location>
</feature>
<accession>A0A1D2VP06</accession>
<dbReference type="PANTHER" id="PTHR45662">
    <property type="entry name" value="PHOSPHATIDYLINOSITIDE PHOSPHATASE SAC1"/>
    <property type="match status" value="1"/>
</dbReference>
<dbReference type="OrthoDB" id="405996at2759"/>
<keyword evidence="1" id="KW-1133">Transmembrane helix</keyword>
<dbReference type="PROSITE" id="PS50275">
    <property type="entry name" value="SAC"/>
    <property type="match status" value="1"/>
</dbReference>